<dbReference type="KEGG" id="cox:E0W60_23615"/>
<dbReference type="Pfam" id="PF01370">
    <property type="entry name" value="Epimerase"/>
    <property type="match status" value="1"/>
</dbReference>
<dbReference type="Gene3D" id="3.90.25.10">
    <property type="entry name" value="UDP-galactose 4-epimerase, domain 1"/>
    <property type="match status" value="1"/>
</dbReference>
<accession>A0A4P7LNW5</accession>
<evidence type="ECO:0000259" key="3">
    <source>
        <dbReference type="Pfam" id="PF01370"/>
    </source>
</evidence>
<dbReference type="RefSeq" id="WP_135705741.1">
    <property type="nucleotide sequence ID" value="NZ_CP038635.1"/>
</dbReference>
<dbReference type="PANTHER" id="PTHR43000">
    <property type="entry name" value="DTDP-D-GLUCOSE 4,6-DEHYDRATASE-RELATED"/>
    <property type="match status" value="1"/>
</dbReference>
<dbReference type="InterPro" id="IPR036291">
    <property type="entry name" value="NAD(P)-bd_dom_sf"/>
</dbReference>
<dbReference type="AlphaFoldDB" id="A0A4P7LNW5"/>
<evidence type="ECO:0000256" key="1">
    <source>
        <dbReference type="ARBA" id="ARBA00005125"/>
    </source>
</evidence>
<sequence>MDSRSNSAGRVLVTGSRGFTGRYVCEELAAAGYDVIPTAMTSSPDSIVLDIASPEACRDVIEAHQPDYIVHLAAISFVAHAQTEAFYRVNAIGTSNLLQACHDVGHIPKKILVASSANVYGNTAGGELFEDQRIQPVNHYGASKAAMEYMAATWFDKLPLIITRPFNYTGRGQALQFLVPKIVDHFRQRQPRIELGNLDVMRDFSDVRTVAHAYRALLEGSATAEVVHICSGVPYALRDVVSTLEKLAGYEIEITVNPAFVRANEVKVLVGSPEKLSRLVPGLVRPTFEETLRWMYEE</sequence>
<proteinExistence type="inferred from homology"/>
<reference evidence="4 5" key="1">
    <citation type="submission" date="2019-03" db="EMBL/GenBank/DDBJ databases">
        <title>Efficiently degradation of phenoxyalkanoic acid herbicides by Cupriavidus oxalaticus strain X32.</title>
        <authorList>
            <person name="Sheng X."/>
        </authorList>
    </citation>
    <scope>NUCLEOTIDE SEQUENCE [LARGE SCALE GENOMIC DNA]</scope>
    <source>
        <strain evidence="4 5">X32</strain>
    </source>
</reference>
<dbReference type="SUPFAM" id="SSF51735">
    <property type="entry name" value="NAD(P)-binding Rossmann-fold domains"/>
    <property type="match status" value="1"/>
</dbReference>
<evidence type="ECO:0000256" key="2">
    <source>
        <dbReference type="ARBA" id="ARBA00007637"/>
    </source>
</evidence>
<dbReference type="Gene3D" id="3.40.50.720">
    <property type="entry name" value="NAD(P)-binding Rossmann-like Domain"/>
    <property type="match status" value="1"/>
</dbReference>
<dbReference type="Proteomes" id="UP000295294">
    <property type="component" value="Chromosome 2"/>
</dbReference>
<dbReference type="OrthoDB" id="5295702at2"/>
<protein>
    <submittedName>
        <fullName evidence="4">NAD-dependent epimerase/dehydratase family protein</fullName>
    </submittedName>
</protein>
<evidence type="ECO:0000313" key="4">
    <source>
        <dbReference type="EMBL" id="QBY54021.1"/>
    </source>
</evidence>
<dbReference type="EMBL" id="CP038635">
    <property type="protein sequence ID" value="QBY54021.1"/>
    <property type="molecule type" value="Genomic_DNA"/>
</dbReference>
<comment type="similarity">
    <text evidence="2">Belongs to the NAD(P)-dependent epimerase/dehydratase family.</text>
</comment>
<organism evidence="4 5">
    <name type="scientific">Cupriavidus oxalaticus</name>
    <dbReference type="NCBI Taxonomy" id="96344"/>
    <lineage>
        <taxon>Bacteria</taxon>
        <taxon>Pseudomonadati</taxon>
        <taxon>Pseudomonadota</taxon>
        <taxon>Betaproteobacteria</taxon>
        <taxon>Burkholderiales</taxon>
        <taxon>Burkholderiaceae</taxon>
        <taxon>Cupriavidus</taxon>
    </lineage>
</organism>
<evidence type="ECO:0000313" key="5">
    <source>
        <dbReference type="Proteomes" id="UP000295294"/>
    </source>
</evidence>
<comment type="pathway">
    <text evidence="1">Bacterial outer membrane biogenesis; LPS O-antigen biosynthesis.</text>
</comment>
<feature type="domain" description="NAD-dependent epimerase/dehydratase" evidence="3">
    <location>
        <begin position="11"/>
        <end position="225"/>
    </location>
</feature>
<name>A0A4P7LNW5_9BURK</name>
<gene>
    <name evidence="4" type="ORF">E0W60_23615</name>
</gene>
<dbReference type="InterPro" id="IPR001509">
    <property type="entry name" value="Epimerase_deHydtase"/>
</dbReference>